<keyword evidence="4" id="KW-0560">Oxidoreductase</keyword>
<sequence>VNPLTRSFVADITSVDLRDLEEQQFARLYSAWLEFGVLRVRDQNINEDELQSFSARFGPLGEIPFGRMPDSEKAKDKNRYVTQLSNIIVDIKPVGGLGNTEASWHSDMTYVVAPPPASVLLAVETPSEGGDTYFADQCAAYEAIPDKLKQRINHLTIKHDAAHTSIGRLRPGYEAFDDPRDAPGAVHSIVRAHEETGKKVLYLGRREWS</sequence>
<evidence type="ECO:0000256" key="1">
    <source>
        <dbReference type="ARBA" id="ARBA00005896"/>
    </source>
</evidence>
<evidence type="ECO:0000256" key="5">
    <source>
        <dbReference type="ARBA" id="ARBA00023004"/>
    </source>
</evidence>
<proteinExistence type="inferred from homology"/>
<evidence type="ECO:0000259" key="6">
    <source>
        <dbReference type="Pfam" id="PF02668"/>
    </source>
</evidence>
<dbReference type="EMBL" id="UINC01059789">
    <property type="protein sequence ID" value="SVB83588.1"/>
    <property type="molecule type" value="Genomic_DNA"/>
</dbReference>
<dbReference type="Gene3D" id="3.60.130.10">
    <property type="entry name" value="Clavaminate synthase-like"/>
    <property type="match status" value="1"/>
</dbReference>
<protein>
    <recommendedName>
        <fullName evidence="6">TauD/TfdA-like domain-containing protein</fullName>
    </recommendedName>
</protein>
<evidence type="ECO:0000313" key="7">
    <source>
        <dbReference type="EMBL" id="SVB83588.1"/>
    </source>
</evidence>
<dbReference type="InterPro" id="IPR003819">
    <property type="entry name" value="TauD/TfdA-like"/>
</dbReference>
<name>A0A382H8F8_9ZZZZ</name>
<keyword evidence="3" id="KW-0223">Dioxygenase</keyword>
<dbReference type="SUPFAM" id="SSF51197">
    <property type="entry name" value="Clavaminate synthase-like"/>
    <property type="match status" value="1"/>
</dbReference>
<dbReference type="PANTHER" id="PTHR30468">
    <property type="entry name" value="ALPHA-KETOGLUTARATE-DEPENDENT SULFONATE DIOXYGENASE"/>
    <property type="match status" value="1"/>
</dbReference>
<gene>
    <name evidence="7" type="ORF">METZ01_LOCUS236442</name>
</gene>
<feature type="non-terminal residue" evidence="7">
    <location>
        <position position="1"/>
    </location>
</feature>
<dbReference type="GO" id="GO:0000908">
    <property type="term" value="F:taurine dioxygenase activity"/>
    <property type="evidence" value="ECO:0007669"/>
    <property type="project" value="TreeGrafter"/>
</dbReference>
<feature type="domain" description="TauD/TfdA-like" evidence="6">
    <location>
        <begin position="2"/>
        <end position="204"/>
    </location>
</feature>
<dbReference type="PANTHER" id="PTHR30468:SF1">
    <property type="entry name" value="ALPHA-KETOGLUTARATE-DEPENDENT SULFONATE DIOXYGENASE"/>
    <property type="match status" value="1"/>
</dbReference>
<feature type="non-terminal residue" evidence="7">
    <location>
        <position position="209"/>
    </location>
</feature>
<keyword evidence="2" id="KW-0479">Metal-binding</keyword>
<evidence type="ECO:0000256" key="2">
    <source>
        <dbReference type="ARBA" id="ARBA00022723"/>
    </source>
</evidence>
<dbReference type="GO" id="GO:0006790">
    <property type="term" value="P:sulfur compound metabolic process"/>
    <property type="evidence" value="ECO:0007669"/>
    <property type="project" value="TreeGrafter"/>
</dbReference>
<keyword evidence="5" id="KW-0408">Iron</keyword>
<evidence type="ECO:0000256" key="4">
    <source>
        <dbReference type="ARBA" id="ARBA00023002"/>
    </source>
</evidence>
<dbReference type="AlphaFoldDB" id="A0A382H8F8"/>
<organism evidence="7">
    <name type="scientific">marine metagenome</name>
    <dbReference type="NCBI Taxonomy" id="408172"/>
    <lineage>
        <taxon>unclassified sequences</taxon>
        <taxon>metagenomes</taxon>
        <taxon>ecological metagenomes</taxon>
    </lineage>
</organism>
<dbReference type="GO" id="GO:0046872">
    <property type="term" value="F:metal ion binding"/>
    <property type="evidence" value="ECO:0007669"/>
    <property type="project" value="UniProtKB-KW"/>
</dbReference>
<dbReference type="GO" id="GO:0005737">
    <property type="term" value="C:cytoplasm"/>
    <property type="evidence" value="ECO:0007669"/>
    <property type="project" value="TreeGrafter"/>
</dbReference>
<dbReference type="Pfam" id="PF02668">
    <property type="entry name" value="TauD"/>
    <property type="match status" value="1"/>
</dbReference>
<dbReference type="InterPro" id="IPR042098">
    <property type="entry name" value="TauD-like_sf"/>
</dbReference>
<reference evidence="7" key="1">
    <citation type="submission" date="2018-05" db="EMBL/GenBank/DDBJ databases">
        <authorList>
            <person name="Lanie J.A."/>
            <person name="Ng W.-L."/>
            <person name="Kazmierczak K.M."/>
            <person name="Andrzejewski T.M."/>
            <person name="Davidsen T.M."/>
            <person name="Wayne K.J."/>
            <person name="Tettelin H."/>
            <person name="Glass J.I."/>
            <person name="Rusch D."/>
            <person name="Podicherti R."/>
            <person name="Tsui H.-C.T."/>
            <person name="Winkler M.E."/>
        </authorList>
    </citation>
    <scope>NUCLEOTIDE SEQUENCE</scope>
</reference>
<comment type="similarity">
    <text evidence="1">Belongs to the TfdA dioxygenase family.</text>
</comment>
<accession>A0A382H8F8</accession>
<dbReference type="InterPro" id="IPR051323">
    <property type="entry name" value="AtsK-like"/>
</dbReference>
<evidence type="ECO:0000256" key="3">
    <source>
        <dbReference type="ARBA" id="ARBA00022964"/>
    </source>
</evidence>